<dbReference type="AlphaFoldDB" id="A0A0F4GY52"/>
<proteinExistence type="predicted"/>
<dbReference type="OrthoDB" id="3648637at2759"/>
<evidence type="ECO:0000313" key="1">
    <source>
        <dbReference type="EMBL" id="KJY01933.1"/>
    </source>
</evidence>
<reference evidence="1 2" key="1">
    <citation type="submission" date="2015-03" db="EMBL/GenBank/DDBJ databases">
        <title>RNA-seq based gene annotation and comparative genomics of four Zymoseptoria species reveal species-specific pathogenicity related genes and transposable element activity.</title>
        <authorList>
            <person name="Grandaubert J."/>
            <person name="Bhattacharyya A."/>
            <person name="Stukenbrock E.H."/>
        </authorList>
    </citation>
    <scope>NUCLEOTIDE SEQUENCE [LARGE SCALE GENOMIC DNA]</scope>
    <source>
        <strain evidence="1 2">Zb18110</strain>
    </source>
</reference>
<name>A0A0F4GY52_9PEZI</name>
<organism evidence="1 2">
    <name type="scientific">Zymoseptoria brevis</name>
    <dbReference type="NCBI Taxonomy" id="1047168"/>
    <lineage>
        <taxon>Eukaryota</taxon>
        <taxon>Fungi</taxon>
        <taxon>Dikarya</taxon>
        <taxon>Ascomycota</taxon>
        <taxon>Pezizomycotina</taxon>
        <taxon>Dothideomycetes</taxon>
        <taxon>Dothideomycetidae</taxon>
        <taxon>Mycosphaerellales</taxon>
        <taxon>Mycosphaerellaceae</taxon>
        <taxon>Zymoseptoria</taxon>
    </lineage>
</organism>
<evidence type="ECO:0000313" key="2">
    <source>
        <dbReference type="Proteomes" id="UP000033647"/>
    </source>
</evidence>
<dbReference type="STRING" id="1047168.A0A0F4GY52"/>
<dbReference type="EMBL" id="LAFY01000262">
    <property type="protein sequence ID" value="KJY01933.1"/>
    <property type="molecule type" value="Genomic_DNA"/>
</dbReference>
<comment type="caution">
    <text evidence="1">The sequence shown here is derived from an EMBL/GenBank/DDBJ whole genome shotgun (WGS) entry which is preliminary data.</text>
</comment>
<sequence length="411" mass="45279">MSDTNPASTTPSPCSNICCEPFFSHQDVPITNPTSLSNPISALFAESQFQPQSDPKMAAHAPAFNYAAIEPALRLASRFLTLDSVVKLIVVMADGDLRVEDEHGVFQATTWAEVDASRAAARNPVDHYSAPSRHPKPEHKVVDDTMRRRAEDILTQAIPMMSIDLHTLSGYGGFTEAVLEPALPRSLAATYPRGRRSRVHVGADLLALIDHAGKCISASLDPTPEHPFHAPTALSFTFFRLARTLVHELFHALEMAYNGLSSHHAETFYGSAALSECGFEVENAIFGGIPLPLWICKSESVQYTFCAEAVGREQQTRFTDRIVLGPWPSETYFRYYKHNGCLMGVRPNHHGSNADVLDRIDTRWVEQLLSESFWEAGVGPGPLVLPKVGRMGWAWDESRETALYTSEGVSG</sequence>
<dbReference type="Proteomes" id="UP000033647">
    <property type="component" value="Unassembled WGS sequence"/>
</dbReference>
<protein>
    <submittedName>
        <fullName evidence="1">Uncharacterized protein</fullName>
    </submittedName>
</protein>
<keyword evidence="2" id="KW-1185">Reference proteome</keyword>
<gene>
    <name evidence="1" type="ORF">TI39_contig270g00003</name>
</gene>
<accession>A0A0F4GY52</accession>